<organism evidence="2 3">
    <name type="scientific">Acidilutibacter cellobiosedens</name>
    <dbReference type="NCBI Taxonomy" id="2507161"/>
    <lineage>
        <taxon>Bacteria</taxon>
        <taxon>Bacillati</taxon>
        <taxon>Bacillota</taxon>
        <taxon>Tissierellia</taxon>
        <taxon>Tissierellales</taxon>
        <taxon>Acidilutibacteraceae</taxon>
        <taxon>Acidilutibacter</taxon>
    </lineage>
</organism>
<dbReference type="Proteomes" id="UP000287969">
    <property type="component" value="Chromosome"/>
</dbReference>
<dbReference type="Gene3D" id="3.40.50.10400">
    <property type="entry name" value="Hypothetical protein PA1492"/>
    <property type="match status" value="1"/>
</dbReference>
<dbReference type="KEGG" id="spoa:EQM13_00370"/>
<dbReference type="Pfam" id="PF24963">
    <property type="entry name" value="DUF7768"/>
    <property type="match status" value="1"/>
</dbReference>
<sequence length="188" mass="20825">MNENKLVYICSPYAGDVQNNVEFAKAACRYAMKQNYTPVAVHLLYPQFLDDNDPVQRATGLSMGHRVLEACDELWLCGSRISTGMAMELKEAQKLGISVREISAEQIQGGISMNKKYGVWAMRSAGSVCGAAQSWCKHGGKPIEFDTMEQAESYAKQLNESCYSPNVNYAAKEMEPELNQGSGFSIRM</sequence>
<gene>
    <name evidence="2" type="ORF">EQM13_00370</name>
</gene>
<dbReference type="InterPro" id="IPR056670">
    <property type="entry name" value="DUF7768"/>
</dbReference>
<protein>
    <recommendedName>
        <fullName evidence="1">DUF7768 domain-containing protein</fullName>
    </recommendedName>
</protein>
<evidence type="ECO:0000313" key="3">
    <source>
        <dbReference type="Proteomes" id="UP000287969"/>
    </source>
</evidence>
<keyword evidence="3" id="KW-1185">Reference proteome</keyword>
<proteinExistence type="predicted"/>
<reference evidence="3" key="1">
    <citation type="submission" date="2019-01" db="EMBL/GenBank/DDBJ databases">
        <title>Draft genomes of a novel of Sporanaerobacter strains.</title>
        <authorList>
            <person name="Ma S."/>
        </authorList>
    </citation>
    <scope>NUCLEOTIDE SEQUENCE [LARGE SCALE GENOMIC DNA]</scope>
    <source>
        <strain evidence="3">NJN-17</strain>
    </source>
</reference>
<evidence type="ECO:0000313" key="2">
    <source>
        <dbReference type="EMBL" id="QAT60132.1"/>
    </source>
</evidence>
<dbReference type="AlphaFoldDB" id="A0A410Q852"/>
<dbReference type="EMBL" id="CP035282">
    <property type="protein sequence ID" value="QAT60132.1"/>
    <property type="molecule type" value="Genomic_DNA"/>
</dbReference>
<dbReference type="RefSeq" id="WP_128751605.1">
    <property type="nucleotide sequence ID" value="NZ_CP035282.1"/>
</dbReference>
<dbReference type="OrthoDB" id="9807423at2"/>
<name>A0A410Q852_9FIRM</name>
<accession>A0A410Q852</accession>
<feature type="domain" description="DUF7768" evidence="1">
    <location>
        <begin position="5"/>
        <end position="101"/>
    </location>
</feature>
<evidence type="ECO:0000259" key="1">
    <source>
        <dbReference type="Pfam" id="PF24963"/>
    </source>
</evidence>